<protein>
    <submittedName>
        <fullName evidence="1">Uncharacterized protein</fullName>
    </submittedName>
</protein>
<proteinExistence type="predicted"/>
<reference evidence="1" key="1">
    <citation type="journal article" date="2023" name="Mol. Phylogenet. Evol.">
        <title>Genome-scale phylogeny and comparative genomics of the fungal order Sordariales.</title>
        <authorList>
            <person name="Hensen N."/>
            <person name="Bonometti L."/>
            <person name="Westerberg I."/>
            <person name="Brannstrom I.O."/>
            <person name="Guillou S."/>
            <person name="Cros-Aarteil S."/>
            <person name="Calhoun S."/>
            <person name="Haridas S."/>
            <person name="Kuo A."/>
            <person name="Mondo S."/>
            <person name="Pangilinan J."/>
            <person name="Riley R."/>
            <person name="LaButti K."/>
            <person name="Andreopoulos B."/>
            <person name="Lipzen A."/>
            <person name="Chen C."/>
            <person name="Yan M."/>
            <person name="Daum C."/>
            <person name="Ng V."/>
            <person name="Clum A."/>
            <person name="Steindorff A."/>
            <person name="Ohm R.A."/>
            <person name="Martin F."/>
            <person name="Silar P."/>
            <person name="Natvig D.O."/>
            <person name="Lalanne C."/>
            <person name="Gautier V."/>
            <person name="Ament-Velasquez S.L."/>
            <person name="Kruys A."/>
            <person name="Hutchinson M.I."/>
            <person name="Powell A.J."/>
            <person name="Barry K."/>
            <person name="Miller A.N."/>
            <person name="Grigoriev I.V."/>
            <person name="Debuchy R."/>
            <person name="Gladieux P."/>
            <person name="Hiltunen Thoren M."/>
            <person name="Johannesson H."/>
        </authorList>
    </citation>
    <scope>NUCLEOTIDE SEQUENCE</scope>
    <source>
        <strain evidence="1">CBS 955.72</strain>
    </source>
</reference>
<name>A0AAJ0HQ88_9PEZI</name>
<dbReference type="EMBL" id="JAUIQD010000002">
    <property type="protein sequence ID" value="KAK3359474.1"/>
    <property type="molecule type" value="Genomic_DNA"/>
</dbReference>
<accession>A0AAJ0HQ88</accession>
<evidence type="ECO:0000313" key="2">
    <source>
        <dbReference type="Proteomes" id="UP001275084"/>
    </source>
</evidence>
<sequence>MCHVNLEEYSCGCACGKTVQICPERFTAVALEGRALEACKPLKVVVSTNVLRCQDDKQDAAGERVRSCHGRWESTMNTLWEAAWRVSIRYAFEKKGTLSYLESSKRERDTDRAAKMAWLKGGIAMGASTEFYGAFEEYQRNFIKEILENIPLAQELGDGTTVEGKGDNAEASRL</sequence>
<evidence type="ECO:0000313" key="1">
    <source>
        <dbReference type="EMBL" id="KAK3359474.1"/>
    </source>
</evidence>
<organism evidence="1 2">
    <name type="scientific">Lasiosphaeria hispida</name>
    <dbReference type="NCBI Taxonomy" id="260671"/>
    <lineage>
        <taxon>Eukaryota</taxon>
        <taxon>Fungi</taxon>
        <taxon>Dikarya</taxon>
        <taxon>Ascomycota</taxon>
        <taxon>Pezizomycotina</taxon>
        <taxon>Sordariomycetes</taxon>
        <taxon>Sordariomycetidae</taxon>
        <taxon>Sordariales</taxon>
        <taxon>Lasiosphaeriaceae</taxon>
        <taxon>Lasiosphaeria</taxon>
    </lineage>
</organism>
<gene>
    <name evidence="1" type="ORF">B0T25DRAFT_533077</name>
</gene>
<dbReference type="AlphaFoldDB" id="A0AAJ0HQ88"/>
<keyword evidence="2" id="KW-1185">Reference proteome</keyword>
<comment type="caution">
    <text evidence="1">The sequence shown here is derived from an EMBL/GenBank/DDBJ whole genome shotgun (WGS) entry which is preliminary data.</text>
</comment>
<reference evidence="1" key="2">
    <citation type="submission" date="2023-06" db="EMBL/GenBank/DDBJ databases">
        <authorList>
            <consortium name="Lawrence Berkeley National Laboratory"/>
            <person name="Haridas S."/>
            <person name="Hensen N."/>
            <person name="Bonometti L."/>
            <person name="Westerberg I."/>
            <person name="Brannstrom I.O."/>
            <person name="Guillou S."/>
            <person name="Cros-Aarteil S."/>
            <person name="Calhoun S."/>
            <person name="Kuo A."/>
            <person name="Mondo S."/>
            <person name="Pangilinan J."/>
            <person name="Riley R."/>
            <person name="Labutti K."/>
            <person name="Andreopoulos B."/>
            <person name="Lipzen A."/>
            <person name="Chen C."/>
            <person name="Yanf M."/>
            <person name="Daum C."/>
            <person name="Ng V."/>
            <person name="Clum A."/>
            <person name="Steindorff A."/>
            <person name="Ohm R."/>
            <person name="Martin F."/>
            <person name="Silar P."/>
            <person name="Natvig D."/>
            <person name="Lalanne C."/>
            <person name="Gautier V."/>
            <person name="Ament-Velasquez S.L."/>
            <person name="Kruys A."/>
            <person name="Hutchinson M.I."/>
            <person name="Powell A.J."/>
            <person name="Barry K."/>
            <person name="Miller A.N."/>
            <person name="Grigoriev I.V."/>
            <person name="Debuchy R."/>
            <person name="Gladieux P."/>
            <person name="Thoren M.H."/>
            <person name="Johannesson H."/>
        </authorList>
    </citation>
    <scope>NUCLEOTIDE SEQUENCE</scope>
    <source>
        <strain evidence="1">CBS 955.72</strain>
    </source>
</reference>
<dbReference type="Proteomes" id="UP001275084">
    <property type="component" value="Unassembled WGS sequence"/>
</dbReference>